<evidence type="ECO:0000313" key="2">
    <source>
        <dbReference type="EMBL" id="NLR82299.1"/>
    </source>
</evidence>
<feature type="transmembrane region" description="Helical" evidence="1">
    <location>
        <begin position="20"/>
        <end position="41"/>
    </location>
</feature>
<proteinExistence type="predicted"/>
<keyword evidence="3" id="KW-1185">Reference proteome</keyword>
<dbReference type="AlphaFoldDB" id="A0A847SW29"/>
<name>A0A847SW29_9BACT</name>
<protein>
    <submittedName>
        <fullName evidence="2">Uncharacterized protein</fullName>
    </submittedName>
</protein>
<keyword evidence="1" id="KW-0472">Membrane</keyword>
<sequence length="261" mass="29643">MEKGKLLQEYKQSSSMWIVYGFFIGLFVLIALGGLSLAFLLPNEPGMGFASKFIFVFGLAMAVIFYASAKKKMDKPQYFLYENGLERKYKSQEYLMPVKNLTDLFLFTTGKSPAPNNLAFKSDGSDQWELISINHSGDIGALIDINCAKRSEYLWQEIEQGKIIKFNYITTATALKNSFTALSANTFLNSKSKQISLNREFLTVNDTNYPLADLQPIQRAMVKGYSIKDKNGKEVFSFSETTLWSFAVFAEIYERLLKNRS</sequence>
<gene>
    <name evidence="2" type="ORF">HGH91_27025</name>
</gene>
<organism evidence="2 3">
    <name type="scientific">Chitinophaga eiseniae</name>
    <dbReference type="NCBI Taxonomy" id="634771"/>
    <lineage>
        <taxon>Bacteria</taxon>
        <taxon>Pseudomonadati</taxon>
        <taxon>Bacteroidota</taxon>
        <taxon>Chitinophagia</taxon>
        <taxon>Chitinophagales</taxon>
        <taxon>Chitinophagaceae</taxon>
        <taxon>Chitinophaga</taxon>
    </lineage>
</organism>
<comment type="caution">
    <text evidence="2">The sequence shown here is derived from an EMBL/GenBank/DDBJ whole genome shotgun (WGS) entry which is preliminary data.</text>
</comment>
<evidence type="ECO:0000256" key="1">
    <source>
        <dbReference type="SAM" id="Phobius"/>
    </source>
</evidence>
<keyword evidence="1" id="KW-0812">Transmembrane</keyword>
<dbReference type="RefSeq" id="WP_168742254.1">
    <property type="nucleotide sequence ID" value="NZ_JABAHZ010000009.1"/>
</dbReference>
<keyword evidence="1" id="KW-1133">Transmembrane helix</keyword>
<reference evidence="2 3" key="1">
    <citation type="submission" date="2020-04" db="EMBL/GenBank/DDBJ databases">
        <authorList>
            <person name="Yin C."/>
        </authorList>
    </citation>
    <scope>NUCLEOTIDE SEQUENCE [LARGE SCALE GENOMIC DNA]</scope>
    <source>
        <strain evidence="2 3">Ak56</strain>
    </source>
</reference>
<feature type="transmembrane region" description="Helical" evidence="1">
    <location>
        <begin position="47"/>
        <end position="67"/>
    </location>
</feature>
<dbReference type="EMBL" id="JABAHZ010000009">
    <property type="protein sequence ID" value="NLR82299.1"/>
    <property type="molecule type" value="Genomic_DNA"/>
</dbReference>
<accession>A0A847SW29</accession>
<evidence type="ECO:0000313" key="3">
    <source>
        <dbReference type="Proteomes" id="UP000552864"/>
    </source>
</evidence>
<dbReference type="Proteomes" id="UP000552864">
    <property type="component" value="Unassembled WGS sequence"/>
</dbReference>